<evidence type="ECO:0000256" key="2">
    <source>
        <dbReference type="SAM" id="MobiDB-lite"/>
    </source>
</evidence>
<evidence type="ECO:0000259" key="4">
    <source>
        <dbReference type="PROSITE" id="PS50198"/>
    </source>
</evidence>
<dbReference type="Gene3D" id="3.10.50.40">
    <property type="match status" value="1"/>
</dbReference>
<keyword evidence="3" id="KW-0732">Signal</keyword>
<dbReference type="Proteomes" id="UP000717624">
    <property type="component" value="Unassembled WGS sequence"/>
</dbReference>
<name>A0A939BR06_9BACL</name>
<dbReference type="PROSITE" id="PS51257">
    <property type="entry name" value="PROKAR_LIPOPROTEIN"/>
    <property type="match status" value="1"/>
</dbReference>
<feature type="chain" id="PRO_5036863335" evidence="3">
    <location>
        <begin position="25"/>
        <end position="354"/>
    </location>
</feature>
<protein>
    <submittedName>
        <fullName evidence="5">Peptidyl-prolyl cis-trans isomerase C/foldase protein PrsA</fullName>
        <ecNumber evidence="5">5.2.1.8</ecNumber>
    </submittedName>
</protein>
<evidence type="ECO:0000256" key="3">
    <source>
        <dbReference type="SAM" id="SignalP"/>
    </source>
</evidence>
<evidence type="ECO:0000313" key="5">
    <source>
        <dbReference type="EMBL" id="MBM7592170.1"/>
    </source>
</evidence>
<feature type="compositionally biased region" description="Low complexity" evidence="2">
    <location>
        <begin position="31"/>
        <end position="41"/>
    </location>
</feature>
<feature type="domain" description="PpiC" evidence="4">
    <location>
        <begin position="213"/>
        <end position="306"/>
    </location>
</feature>
<dbReference type="AlphaFoldDB" id="A0A939BR06"/>
<dbReference type="RefSeq" id="WP_204519887.1">
    <property type="nucleotide sequence ID" value="NZ_BAABIN010000032.1"/>
</dbReference>
<keyword evidence="6" id="KW-1185">Reference proteome</keyword>
<feature type="signal peptide" evidence="3">
    <location>
        <begin position="1"/>
        <end position="24"/>
    </location>
</feature>
<proteinExistence type="predicted"/>
<dbReference type="EC" id="5.2.1.8" evidence="5"/>
<evidence type="ECO:0000313" key="6">
    <source>
        <dbReference type="Proteomes" id="UP000717624"/>
    </source>
</evidence>
<dbReference type="SUPFAM" id="SSF54534">
    <property type="entry name" value="FKBP-like"/>
    <property type="match status" value="1"/>
</dbReference>
<keyword evidence="1" id="KW-0697">Rotamase</keyword>
<dbReference type="InterPro" id="IPR050245">
    <property type="entry name" value="PrsA_foldase"/>
</dbReference>
<dbReference type="InterPro" id="IPR046357">
    <property type="entry name" value="PPIase_dom_sf"/>
</dbReference>
<gene>
    <name evidence="5" type="ORF">JOD01_003832</name>
</gene>
<feature type="region of interest" description="Disordered" evidence="2">
    <location>
        <begin position="24"/>
        <end position="46"/>
    </location>
</feature>
<sequence length="354" mass="39168">MNRFVAIFSTAVLTLSLLSGCGKAEDKAKPDQQPAAEQPQDNKQAAADDPLAMFPAITLPYTANENDVFSEYQGGKVTAKEFNTFLKTLNLVNPQQGSMISAADENSLKSFIREYTGTKILAAKADEKMKQDAHKLSATTFERIKGQYVQMLGNDESKFAKLLEGHGLTSDEVMAELDLINSSVAVLKKDISEDTLKQDYEKADKAEFTVASVRHILITTDNHTQEEALKLANDMVARLKKGEDFAALAKQYSEDPGSKDNGGLYENANVNQWVPEFKQAALTLPIGQISEPVKTDYGYHVMKVESRNVQTFEEVKDQLAQSELQKSYEQFMGSDLDKQITKYNVPKLNAAASK</sequence>
<dbReference type="PANTHER" id="PTHR47245:SF2">
    <property type="entry name" value="PEPTIDYL-PROLYL CIS-TRANS ISOMERASE HP_0175-RELATED"/>
    <property type="match status" value="1"/>
</dbReference>
<dbReference type="PANTHER" id="PTHR47245">
    <property type="entry name" value="PEPTIDYLPROLYL ISOMERASE"/>
    <property type="match status" value="1"/>
</dbReference>
<organism evidence="5 6">
    <name type="scientific">Brevibacillus fulvus</name>
    <dbReference type="NCBI Taxonomy" id="1125967"/>
    <lineage>
        <taxon>Bacteria</taxon>
        <taxon>Bacillati</taxon>
        <taxon>Bacillota</taxon>
        <taxon>Bacilli</taxon>
        <taxon>Bacillales</taxon>
        <taxon>Paenibacillaceae</taxon>
        <taxon>Brevibacillus</taxon>
    </lineage>
</organism>
<evidence type="ECO:0000256" key="1">
    <source>
        <dbReference type="PROSITE-ProRule" id="PRU00278"/>
    </source>
</evidence>
<dbReference type="EMBL" id="JAFBEB010000021">
    <property type="protein sequence ID" value="MBM7592170.1"/>
    <property type="molecule type" value="Genomic_DNA"/>
</dbReference>
<reference evidence="5" key="1">
    <citation type="submission" date="2021-01" db="EMBL/GenBank/DDBJ databases">
        <title>Genomic Encyclopedia of Type Strains, Phase IV (KMG-IV): sequencing the most valuable type-strain genomes for metagenomic binning, comparative biology and taxonomic classification.</title>
        <authorList>
            <person name="Goeker M."/>
        </authorList>
    </citation>
    <scope>NUCLEOTIDE SEQUENCE</scope>
    <source>
        <strain evidence="5">DSM 25523</strain>
    </source>
</reference>
<dbReference type="GO" id="GO:0003755">
    <property type="term" value="F:peptidyl-prolyl cis-trans isomerase activity"/>
    <property type="evidence" value="ECO:0007669"/>
    <property type="project" value="UniProtKB-KW"/>
</dbReference>
<comment type="caution">
    <text evidence="5">The sequence shown here is derived from an EMBL/GenBank/DDBJ whole genome shotgun (WGS) entry which is preliminary data.</text>
</comment>
<dbReference type="PROSITE" id="PS50198">
    <property type="entry name" value="PPIC_PPIASE_2"/>
    <property type="match status" value="1"/>
</dbReference>
<accession>A0A939BR06</accession>
<dbReference type="InterPro" id="IPR000297">
    <property type="entry name" value="PPIase_PpiC"/>
</dbReference>
<dbReference type="Pfam" id="PF13616">
    <property type="entry name" value="Rotamase_3"/>
    <property type="match status" value="1"/>
</dbReference>
<keyword evidence="1 5" id="KW-0413">Isomerase</keyword>